<dbReference type="AlphaFoldDB" id="A0A843XG56"/>
<keyword evidence="2" id="KW-1185">Reference proteome</keyword>
<evidence type="ECO:0000313" key="2">
    <source>
        <dbReference type="Proteomes" id="UP000652761"/>
    </source>
</evidence>
<gene>
    <name evidence="1" type="ORF">Taro_051230</name>
</gene>
<accession>A0A843XG56</accession>
<comment type="caution">
    <text evidence="1">The sequence shown here is derived from an EMBL/GenBank/DDBJ whole genome shotgun (WGS) entry which is preliminary data.</text>
</comment>
<proteinExistence type="predicted"/>
<protein>
    <submittedName>
        <fullName evidence="1">Uncharacterized protein</fullName>
    </submittedName>
</protein>
<sequence length="115" mass="12267">MRQRRRPGVAAFAEGVEEPCFHGQVCHLGVAPQTVMTTKLIMVGGALEVCRSWVVIKGLCDPFSSVGGCAWWWGCKLGLSRLAVAVAGESISEDGAICSAELLKCSSRSRGEARE</sequence>
<dbReference type="EMBL" id="NMUH01008056">
    <property type="protein sequence ID" value="MQM18243.1"/>
    <property type="molecule type" value="Genomic_DNA"/>
</dbReference>
<name>A0A843XG56_COLES</name>
<dbReference type="Proteomes" id="UP000652761">
    <property type="component" value="Unassembled WGS sequence"/>
</dbReference>
<reference evidence="1" key="1">
    <citation type="submission" date="2017-07" db="EMBL/GenBank/DDBJ databases">
        <title>Taro Niue Genome Assembly and Annotation.</title>
        <authorList>
            <person name="Atibalentja N."/>
            <person name="Keating K."/>
            <person name="Fields C.J."/>
        </authorList>
    </citation>
    <scope>NUCLEOTIDE SEQUENCE</scope>
    <source>
        <strain evidence="1">Niue_2</strain>
        <tissue evidence="1">Leaf</tissue>
    </source>
</reference>
<organism evidence="1 2">
    <name type="scientific">Colocasia esculenta</name>
    <name type="common">Wild taro</name>
    <name type="synonym">Arum esculentum</name>
    <dbReference type="NCBI Taxonomy" id="4460"/>
    <lineage>
        <taxon>Eukaryota</taxon>
        <taxon>Viridiplantae</taxon>
        <taxon>Streptophyta</taxon>
        <taxon>Embryophyta</taxon>
        <taxon>Tracheophyta</taxon>
        <taxon>Spermatophyta</taxon>
        <taxon>Magnoliopsida</taxon>
        <taxon>Liliopsida</taxon>
        <taxon>Araceae</taxon>
        <taxon>Aroideae</taxon>
        <taxon>Colocasieae</taxon>
        <taxon>Colocasia</taxon>
    </lineage>
</organism>
<evidence type="ECO:0000313" key="1">
    <source>
        <dbReference type="EMBL" id="MQM18243.1"/>
    </source>
</evidence>